<gene>
    <name evidence="1" type="ORF">ACFSTF_15010</name>
</gene>
<comment type="caution">
    <text evidence="1">The sequence shown here is derived from an EMBL/GenBank/DDBJ whole genome shotgun (WGS) entry which is preliminary data.</text>
</comment>
<organism evidence="1 2">
    <name type="scientific">Terrilactibacillus laevilacticus</name>
    <dbReference type="NCBI Taxonomy" id="1380157"/>
    <lineage>
        <taxon>Bacteria</taxon>
        <taxon>Bacillati</taxon>
        <taxon>Bacillota</taxon>
        <taxon>Bacilli</taxon>
        <taxon>Bacillales</taxon>
        <taxon>Bacillaceae</taxon>
        <taxon>Terrilactibacillus</taxon>
    </lineage>
</organism>
<sequence length="258" mass="29517">MAQVVIPLNAFSDEKGLKKDIDFYITIIANSNANGIEIRKELLNSSSITHDLQKIHHTLKNHHLLTVYSAPIPLWKENYSLNEEGAQTAMEEAKQIEAKWLKLPLGHFDVQKSNLKPLTNLLDQYPTVRLLIENDQTREGGRINPLFQFFQQAEKQSVPVHMTFDVGNWVYTNENACDAAALLSPYVSYYHVKHVIPQNHRLLTVPINDGNKELWKEINDVYFSTVPKALEFPIFPDSPSINRYIEIINGDHAERVSS</sequence>
<name>A0ABW5PUR1_9BACI</name>
<proteinExistence type="predicted"/>
<dbReference type="GO" id="GO:0016853">
    <property type="term" value="F:isomerase activity"/>
    <property type="evidence" value="ECO:0007669"/>
    <property type="project" value="UniProtKB-KW"/>
</dbReference>
<accession>A0ABW5PUR1</accession>
<dbReference type="SUPFAM" id="SSF51658">
    <property type="entry name" value="Xylose isomerase-like"/>
    <property type="match status" value="1"/>
</dbReference>
<evidence type="ECO:0000313" key="1">
    <source>
        <dbReference type="EMBL" id="MFD2618598.1"/>
    </source>
</evidence>
<dbReference type="InterPro" id="IPR036237">
    <property type="entry name" value="Xyl_isomerase-like_sf"/>
</dbReference>
<dbReference type="RefSeq" id="WP_141191717.1">
    <property type="nucleotide sequence ID" value="NZ_JBHUMR010000023.1"/>
</dbReference>
<dbReference type="EMBL" id="JBHUMR010000023">
    <property type="protein sequence ID" value="MFD2618598.1"/>
    <property type="molecule type" value="Genomic_DNA"/>
</dbReference>
<keyword evidence="2" id="KW-1185">Reference proteome</keyword>
<reference evidence="2" key="1">
    <citation type="journal article" date="2019" name="Int. J. Syst. Evol. Microbiol.">
        <title>The Global Catalogue of Microorganisms (GCM) 10K type strain sequencing project: providing services to taxonomists for standard genome sequencing and annotation.</title>
        <authorList>
            <consortium name="The Broad Institute Genomics Platform"/>
            <consortium name="The Broad Institute Genome Sequencing Center for Infectious Disease"/>
            <person name="Wu L."/>
            <person name="Ma J."/>
        </authorList>
    </citation>
    <scope>NUCLEOTIDE SEQUENCE [LARGE SCALE GENOMIC DNA]</scope>
    <source>
        <strain evidence="2">TISTR 2241</strain>
    </source>
</reference>
<dbReference type="Proteomes" id="UP001597458">
    <property type="component" value="Unassembled WGS sequence"/>
</dbReference>
<dbReference type="Gene3D" id="3.20.20.150">
    <property type="entry name" value="Divalent-metal-dependent TIM barrel enzymes"/>
    <property type="match status" value="1"/>
</dbReference>
<keyword evidence="1" id="KW-0413">Isomerase</keyword>
<evidence type="ECO:0000313" key="2">
    <source>
        <dbReference type="Proteomes" id="UP001597458"/>
    </source>
</evidence>
<protein>
    <submittedName>
        <fullName evidence="1">Sugar phosphate isomerase/epimerase</fullName>
    </submittedName>
</protein>